<dbReference type="SUPFAM" id="SSF55874">
    <property type="entry name" value="ATPase domain of HSP90 chaperone/DNA topoisomerase II/histidine kinase"/>
    <property type="match status" value="1"/>
</dbReference>
<dbReference type="PANTHER" id="PTHR40448">
    <property type="entry name" value="TWO-COMPONENT SENSOR HISTIDINE KINASE"/>
    <property type="match status" value="1"/>
</dbReference>
<evidence type="ECO:0000313" key="3">
    <source>
        <dbReference type="EMBL" id="MBC6679661.1"/>
    </source>
</evidence>
<protein>
    <submittedName>
        <fullName evidence="3">GHKL domain-containing protein</fullName>
    </submittedName>
</protein>
<organism evidence="3 4">
    <name type="scientific">Zhenpiania hominis</name>
    <dbReference type="NCBI Taxonomy" id="2763644"/>
    <lineage>
        <taxon>Bacteria</taxon>
        <taxon>Bacillati</taxon>
        <taxon>Bacillota</taxon>
        <taxon>Clostridia</taxon>
        <taxon>Peptostreptococcales</taxon>
        <taxon>Anaerovoracaceae</taxon>
        <taxon>Zhenpiania</taxon>
    </lineage>
</organism>
<dbReference type="RefSeq" id="WP_187302770.1">
    <property type="nucleotide sequence ID" value="NZ_JACRYT010000006.1"/>
</dbReference>
<evidence type="ECO:0000259" key="2">
    <source>
        <dbReference type="Pfam" id="PF14501"/>
    </source>
</evidence>
<dbReference type="GO" id="GO:0042802">
    <property type="term" value="F:identical protein binding"/>
    <property type="evidence" value="ECO:0007669"/>
    <property type="project" value="TreeGrafter"/>
</dbReference>
<comment type="caution">
    <text evidence="3">The sequence shown here is derived from an EMBL/GenBank/DDBJ whole genome shotgun (WGS) entry which is preliminary data.</text>
</comment>
<dbReference type="Gene3D" id="3.30.565.10">
    <property type="entry name" value="Histidine kinase-like ATPase, C-terminal domain"/>
    <property type="match status" value="1"/>
</dbReference>
<dbReference type="Proteomes" id="UP000602647">
    <property type="component" value="Unassembled WGS sequence"/>
</dbReference>
<dbReference type="Pfam" id="PF14501">
    <property type="entry name" value="HATPase_c_5"/>
    <property type="match status" value="1"/>
</dbReference>
<dbReference type="AlphaFoldDB" id="A0A923SQJ3"/>
<proteinExistence type="predicted"/>
<reference evidence="3" key="1">
    <citation type="submission" date="2020-08" db="EMBL/GenBank/DDBJ databases">
        <title>Genome public.</title>
        <authorList>
            <person name="Liu C."/>
            <person name="Sun Q."/>
        </authorList>
    </citation>
    <scope>NUCLEOTIDE SEQUENCE</scope>
    <source>
        <strain evidence="3">BX12</strain>
    </source>
</reference>
<dbReference type="PANTHER" id="PTHR40448:SF1">
    <property type="entry name" value="TWO-COMPONENT SENSOR HISTIDINE KINASE"/>
    <property type="match status" value="1"/>
</dbReference>
<evidence type="ECO:0000313" key="4">
    <source>
        <dbReference type="Proteomes" id="UP000602647"/>
    </source>
</evidence>
<dbReference type="InterPro" id="IPR036890">
    <property type="entry name" value="HATPase_C_sf"/>
</dbReference>
<keyword evidence="1" id="KW-0175">Coiled coil</keyword>
<feature type="coiled-coil region" evidence="1">
    <location>
        <begin position="23"/>
        <end position="50"/>
    </location>
</feature>
<keyword evidence="4" id="KW-1185">Reference proteome</keyword>
<evidence type="ECO:0000256" key="1">
    <source>
        <dbReference type="SAM" id="Coils"/>
    </source>
</evidence>
<accession>A0A923SQJ3</accession>
<feature type="domain" description="Sensor histidine kinase NatK-like C-terminal" evidence="2">
    <location>
        <begin position="143"/>
        <end position="242"/>
    </location>
</feature>
<dbReference type="InterPro" id="IPR032834">
    <property type="entry name" value="NatK-like_C"/>
</dbReference>
<gene>
    <name evidence="3" type="ORF">H9L42_07460</name>
</gene>
<dbReference type="EMBL" id="JACRYT010000006">
    <property type="protein sequence ID" value="MBC6679661.1"/>
    <property type="molecule type" value="Genomic_DNA"/>
</dbReference>
<sequence length="242" mass="27564">MNISIVALVLAAVISNMLLAFKLIKNQQQKEELNKQKELMELKESFLQQMAAEQHDFAKHLRAIKSLLNVSEDRERRSEAAAYVEELIAEREGKKSMMYAGDGILSAILHDKRKEAERKGVAFHVLARQTEKKLPLSQTEQVELVGNLLDNAFEAVERMETERRKVFFEIGERRGTVFLQTINSLPEESPAAEQMLERGVSTKRGHLRGYGLANVKNIVEAHGGRLEIQKNDEIIVIRVLFQ</sequence>
<name>A0A923SQJ3_9FIRM</name>